<name>A0A0M3I9K8_ASCLU</name>
<accession>A0A0M3I9K8</accession>
<protein>
    <submittedName>
        <fullName evidence="2">Uncharacterized protein</fullName>
    </submittedName>
</protein>
<dbReference type="AlphaFoldDB" id="A0A0M3I9K8"/>
<organism evidence="1 2">
    <name type="scientific">Ascaris lumbricoides</name>
    <name type="common">Giant roundworm</name>
    <dbReference type="NCBI Taxonomy" id="6252"/>
    <lineage>
        <taxon>Eukaryota</taxon>
        <taxon>Metazoa</taxon>
        <taxon>Ecdysozoa</taxon>
        <taxon>Nematoda</taxon>
        <taxon>Chromadorea</taxon>
        <taxon>Rhabditida</taxon>
        <taxon>Spirurina</taxon>
        <taxon>Ascaridomorpha</taxon>
        <taxon>Ascaridoidea</taxon>
        <taxon>Ascarididae</taxon>
        <taxon>Ascaris</taxon>
    </lineage>
</organism>
<reference evidence="2" key="1">
    <citation type="submission" date="2017-02" db="UniProtKB">
        <authorList>
            <consortium name="WormBaseParasite"/>
        </authorList>
    </citation>
    <scope>IDENTIFICATION</scope>
</reference>
<evidence type="ECO:0000313" key="2">
    <source>
        <dbReference type="WBParaSite" id="ALUE_0001416001-mRNA-1"/>
    </source>
</evidence>
<evidence type="ECO:0000313" key="1">
    <source>
        <dbReference type="Proteomes" id="UP000036681"/>
    </source>
</evidence>
<sequence>MYECLSGTKRKCYQCNMPFECTSGMCVGDLCVKSLGEYNAPIGNFQVINMSAKVARIALPGKNYLLISFNEHRYEFIQWKQFNAVVLLKWPNKSISGESYYGDEAMMRAEESRCVTETMFGVNNVICYCADMDFCNRSSILFADNYQVQILLLSNVLLNFILIYVL</sequence>
<dbReference type="WBParaSite" id="ALUE_0001416001-mRNA-1">
    <property type="protein sequence ID" value="ALUE_0001416001-mRNA-1"/>
    <property type="gene ID" value="ALUE_0001416001"/>
</dbReference>
<proteinExistence type="predicted"/>
<keyword evidence="1" id="KW-1185">Reference proteome</keyword>
<dbReference type="Proteomes" id="UP000036681">
    <property type="component" value="Unplaced"/>
</dbReference>